<feature type="compositionally biased region" description="Polar residues" evidence="1">
    <location>
        <begin position="181"/>
        <end position="195"/>
    </location>
</feature>
<feature type="compositionally biased region" description="Basic and acidic residues" evidence="1">
    <location>
        <begin position="320"/>
        <end position="332"/>
    </location>
</feature>
<evidence type="ECO:0000313" key="2">
    <source>
        <dbReference type="EMBL" id="VEL37649.1"/>
    </source>
</evidence>
<protein>
    <submittedName>
        <fullName evidence="2">Uncharacterized protein</fullName>
    </submittedName>
</protein>
<feature type="compositionally biased region" description="Basic and acidic residues" evidence="1">
    <location>
        <begin position="269"/>
        <end position="281"/>
    </location>
</feature>
<dbReference type="AlphaFoldDB" id="A0A448XIQ9"/>
<evidence type="ECO:0000313" key="3">
    <source>
        <dbReference type="Proteomes" id="UP000784294"/>
    </source>
</evidence>
<proteinExistence type="predicted"/>
<dbReference type="EMBL" id="CAAALY010255586">
    <property type="protein sequence ID" value="VEL37649.1"/>
    <property type="molecule type" value="Genomic_DNA"/>
</dbReference>
<reference evidence="2" key="1">
    <citation type="submission" date="2018-11" db="EMBL/GenBank/DDBJ databases">
        <authorList>
            <consortium name="Pathogen Informatics"/>
        </authorList>
    </citation>
    <scope>NUCLEOTIDE SEQUENCE</scope>
</reference>
<gene>
    <name evidence="2" type="ORF">PXEA_LOCUS31089</name>
</gene>
<comment type="caution">
    <text evidence="2">The sequence shown here is derived from an EMBL/GenBank/DDBJ whole genome shotgun (WGS) entry which is preliminary data.</text>
</comment>
<evidence type="ECO:0000256" key="1">
    <source>
        <dbReference type="SAM" id="MobiDB-lite"/>
    </source>
</evidence>
<name>A0A448XIQ9_9PLAT</name>
<feature type="compositionally biased region" description="Polar residues" evidence="1">
    <location>
        <begin position="243"/>
        <end position="254"/>
    </location>
</feature>
<dbReference type="Proteomes" id="UP000784294">
    <property type="component" value="Unassembled WGS sequence"/>
</dbReference>
<organism evidence="2 3">
    <name type="scientific">Protopolystoma xenopodis</name>
    <dbReference type="NCBI Taxonomy" id="117903"/>
    <lineage>
        <taxon>Eukaryota</taxon>
        <taxon>Metazoa</taxon>
        <taxon>Spiralia</taxon>
        <taxon>Lophotrochozoa</taxon>
        <taxon>Platyhelminthes</taxon>
        <taxon>Monogenea</taxon>
        <taxon>Polyopisthocotylea</taxon>
        <taxon>Polystomatidea</taxon>
        <taxon>Polystomatidae</taxon>
        <taxon>Protopolystoma</taxon>
    </lineage>
</organism>
<feature type="region of interest" description="Disordered" evidence="1">
    <location>
        <begin position="121"/>
        <end position="367"/>
    </location>
</feature>
<sequence>MRLFSSSVPVDISLTNSVFRTDTLLRQNGSLNQLVPGESGVAPRDRMGTGSLLGGRSGSNLGYGGQLIGGTLPRSGGTSQLSGGYGHLHGNAGGGNAGLGGASMLSNRSASYHLGYPGASSGAEFHPATGHAESERPGPRSGGWPQEGPESEPHSELSLEEGNHASGRSSGRPPKFGHPTSYLQSQLQPNHQSSMHPVPAEAAGAQSRRSRVPVGAVPMFGGATGSLFSPSSRGKPPAGGASDTASNLTDSANDYMNDRLRPQAMRSSTADRARRDLRAEEVPSPAGHPNELGAFSEESDSLADSWRTEEKVAQNRRNYRQVDRDNGSRRSDAPGSPIYANVGAARSHNDPLRLAGHAAGASPYGQD</sequence>
<feature type="non-terminal residue" evidence="2">
    <location>
        <position position="367"/>
    </location>
</feature>
<keyword evidence="3" id="KW-1185">Reference proteome</keyword>
<accession>A0A448XIQ9</accession>
<feature type="compositionally biased region" description="Basic and acidic residues" evidence="1">
    <location>
        <begin position="151"/>
        <end position="163"/>
    </location>
</feature>